<reference evidence="6 7" key="1">
    <citation type="submission" date="2019-07" db="EMBL/GenBank/DDBJ databases">
        <title>The pathways for chlorine oxyanion respiration interact through the shared metabolite chlorate.</title>
        <authorList>
            <person name="Barnum T.P."/>
            <person name="Cheng Y."/>
            <person name="Hill K.A."/>
            <person name="Lucas L.N."/>
            <person name="Carlson H.K."/>
            <person name="Coates J.D."/>
        </authorList>
    </citation>
    <scope>NUCLEOTIDE SEQUENCE [LARGE SCALE GENOMIC DNA]</scope>
    <source>
        <strain evidence="6">UCB</strain>
    </source>
</reference>
<keyword evidence="3" id="KW-1277">Toxin-antitoxin system</keyword>
<dbReference type="EMBL" id="VMRX01000050">
    <property type="protein sequence ID" value="TVT30955.1"/>
    <property type="molecule type" value="Genomic_DNA"/>
</dbReference>
<accession>A0A558B366</accession>
<comment type="function">
    <text evidence="4">Antitoxin component of a type II toxin-antitoxin (TA) system. Neutralizes the effect of toxin ParE.</text>
</comment>
<protein>
    <recommendedName>
        <fullName evidence="2">Antitoxin ParD</fullName>
    </recommendedName>
</protein>
<dbReference type="SUPFAM" id="SSF47598">
    <property type="entry name" value="Ribbon-helix-helix"/>
    <property type="match status" value="1"/>
</dbReference>
<gene>
    <name evidence="6" type="ORF">FHK81_15995</name>
</gene>
<comment type="similarity">
    <text evidence="1">Belongs to the ParD antitoxin family.</text>
</comment>
<evidence type="ECO:0000256" key="3">
    <source>
        <dbReference type="ARBA" id="ARBA00022649"/>
    </source>
</evidence>
<evidence type="ECO:0000256" key="1">
    <source>
        <dbReference type="ARBA" id="ARBA00008580"/>
    </source>
</evidence>
<dbReference type="Proteomes" id="UP000319142">
    <property type="component" value="Unassembled WGS sequence"/>
</dbReference>
<organism evidence="6 7">
    <name type="scientific">Marinobacter vinifirmus</name>
    <dbReference type="NCBI Taxonomy" id="355591"/>
    <lineage>
        <taxon>Bacteria</taxon>
        <taxon>Pseudomonadati</taxon>
        <taxon>Pseudomonadota</taxon>
        <taxon>Gammaproteobacteria</taxon>
        <taxon>Pseudomonadales</taxon>
        <taxon>Marinobacteraceae</taxon>
        <taxon>Marinobacter</taxon>
    </lineage>
</organism>
<dbReference type="AlphaFoldDB" id="A0A558B366"/>
<evidence type="ECO:0000256" key="5">
    <source>
        <dbReference type="SAM" id="MobiDB-lite"/>
    </source>
</evidence>
<dbReference type="InterPro" id="IPR010985">
    <property type="entry name" value="Ribbon_hlx_hlx"/>
</dbReference>
<dbReference type="InterPro" id="IPR038296">
    <property type="entry name" value="ParD_sf"/>
</dbReference>
<dbReference type="PANTHER" id="PTHR36582:SF2">
    <property type="entry name" value="ANTITOXIN PARD"/>
    <property type="match status" value="1"/>
</dbReference>
<evidence type="ECO:0000256" key="4">
    <source>
        <dbReference type="ARBA" id="ARBA00037106"/>
    </source>
</evidence>
<sequence>MATIRKTITLTDQQGDWVKSRIASGGFTNDSEYFRDLIRQDQARNAGIEQLRAALEEGERSGISNRSPQEIRQAARERLKADGKLPTQ</sequence>
<dbReference type="Pfam" id="PF03693">
    <property type="entry name" value="ParD_antitoxin"/>
    <property type="match status" value="1"/>
</dbReference>
<name>A0A558B366_9GAMM</name>
<dbReference type="Gene3D" id="6.10.10.120">
    <property type="entry name" value="Antitoxin ParD1-like"/>
    <property type="match status" value="1"/>
</dbReference>
<dbReference type="PANTHER" id="PTHR36582">
    <property type="entry name" value="ANTITOXIN PARD"/>
    <property type="match status" value="1"/>
</dbReference>
<feature type="region of interest" description="Disordered" evidence="5">
    <location>
        <begin position="57"/>
        <end position="88"/>
    </location>
</feature>
<evidence type="ECO:0000313" key="7">
    <source>
        <dbReference type="Proteomes" id="UP000319142"/>
    </source>
</evidence>
<dbReference type="NCBIfam" id="TIGR02606">
    <property type="entry name" value="antidote_CC2985"/>
    <property type="match status" value="1"/>
</dbReference>
<dbReference type="RefSeq" id="WP_273134958.1">
    <property type="nucleotide sequence ID" value="NZ_VMRX01000050.1"/>
</dbReference>
<evidence type="ECO:0000313" key="6">
    <source>
        <dbReference type="EMBL" id="TVT30955.1"/>
    </source>
</evidence>
<comment type="caution">
    <text evidence="6">The sequence shown here is derived from an EMBL/GenBank/DDBJ whole genome shotgun (WGS) entry which is preliminary data.</text>
</comment>
<evidence type="ECO:0000256" key="2">
    <source>
        <dbReference type="ARBA" id="ARBA00017940"/>
    </source>
</evidence>
<dbReference type="InterPro" id="IPR022789">
    <property type="entry name" value="ParD"/>
</dbReference>
<proteinExistence type="inferred from homology"/>
<dbReference type="GO" id="GO:0006355">
    <property type="term" value="P:regulation of DNA-templated transcription"/>
    <property type="evidence" value="ECO:0007669"/>
    <property type="project" value="InterPro"/>
</dbReference>
<feature type="compositionally biased region" description="Basic and acidic residues" evidence="5">
    <location>
        <begin position="73"/>
        <end position="88"/>
    </location>
</feature>